<keyword evidence="1" id="KW-0812">Transmembrane</keyword>
<evidence type="ECO:0000256" key="1">
    <source>
        <dbReference type="SAM" id="Phobius"/>
    </source>
</evidence>
<protein>
    <submittedName>
        <fullName evidence="2">Uncharacterized protein</fullName>
    </submittedName>
</protein>
<accession>A0A7S2MME6</accession>
<gene>
    <name evidence="2" type="ORF">BRAN1462_LOCUS2543</name>
</gene>
<name>A0A7S2MME6_9DINO</name>
<dbReference type="EMBL" id="HBGW01003851">
    <property type="protein sequence ID" value="CAD9491785.1"/>
    <property type="molecule type" value="Transcribed_RNA"/>
</dbReference>
<evidence type="ECO:0000313" key="2">
    <source>
        <dbReference type="EMBL" id="CAD9491785.1"/>
    </source>
</evidence>
<proteinExistence type="predicted"/>
<reference evidence="2" key="1">
    <citation type="submission" date="2021-01" db="EMBL/GenBank/DDBJ databases">
        <authorList>
            <person name="Corre E."/>
            <person name="Pelletier E."/>
            <person name="Niang G."/>
            <person name="Scheremetjew M."/>
            <person name="Finn R."/>
            <person name="Kale V."/>
            <person name="Holt S."/>
            <person name="Cochrane G."/>
            <person name="Meng A."/>
            <person name="Brown T."/>
            <person name="Cohen L."/>
        </authorList>
    </citation>
    <scope>NUCLEOTIDE SEQUENCE</scope>
    <source>
        <strain evidence="2">RCC3387</strain>
    </source>
</reference>
<keyword evidence="1" id="KW-1133">Transmembrane helix</keyword>
<sequence>MGSQCTSGSTCPLYDADEKEPILNATSDAEDVPWRWQPKERRHLEYQQVLQERAFNRRRSCTRVCVASVVLYAIFVLVVSLSTLGIDAPAMCAVEEQGLGAALDLPLRTGTKANTAQATKGVFADVDLTGVWYIKPSDAPPSWAIWLWQMLRAEVLVSFAGSYAAGDVLHVPAQLDRQMGYSSTAASLVKMLTHAFAWDPHDTLDFKFVNSSYAYSEQFGALIKRNKDEWSLPHQMFGQDCSYTLARVVYTRRGLWTTHPRWWPDLLSFMSGYSLRWWGDDNVCRRRCETAARAMMFPGWSACRFCMPVC</sequence>
<keyword evidence="1" id="KW-0472">Membrane</keyword>
<feature type="transmembrane region" description="Helical" evidence="1">
    <location>
        <begin position="64"/>
        <end position="86"/>
    </location>
</feature>
<organism evidence="2">
    <name type="scientific">Zooxanthella nutricula</name>
    <dbReference type="NCBI Taxonomy" id="1333877"/>
    <lineage>
        <taxon>Eukaryota</taxon>
        <taxon>Sar</taxon>
        <taxon>Alveolata</taxon>
        <taxon>Dinophyceae</taxon>
        <taxon>Peridiniales</taxon>
        <taxon>Peridiniales incertae sedis</taxon>
        <taxon>Zooxanthella</taxon>
    </lineage>
</organism>
<dbReference type="AlphaFoldDB" id="A0A7S2MME6"/>